<proteinExistence type="predicted"/>
<keyword evidence="1" id="KW-0472">Membrane</keyword>
<keyword evidence="3" id="KW-1185">Reference proteome</keyword>
<keyword evidence="1" id="KW-0812">Transmembrane</keyword>
<protein>
    <submittedName>
        <fullName evidence="2">Uncharacterized protein</fullName>
    </submittedName>
</protein>
<feature type="transmembrane region" description="Helical" evidence="1">
    <location>
        <begin position="25"/>
        <end position="42"/>
    </location>
</feature>
<dbReference type="EMBL" id="SRLO01000084">
    <property type="protein sequence ID" value="TNN77295.1"/>
    <property type="molecule type" value="Genomic_DNA"/>
</dbReference>
<accession>A0A4Z2IHY0</accession>
<comment type="caution">
    <text evidence="2">The sequence shown here is derived from an EMBL/GenBank/DDBJ whole genome shotgun (WGS) entry which is preliminary data.</text>
</comment>
<evidence type="ECO:0000313" key="2">
    <source>
        <dbReference type="EMBL" id="TNN77295.1"/>
    </source>
</evidence>
<sequence>MAICASATAIGGLWAKNWRMWSLALHPVLLCWLATALQVIEVHQTVTPKLRYETNRTSTLKTNG</sequence>
<evidence type="ECO:0000313" key="3">
    <source>
        <dbReference type="Proteomes" id="UP000314294"/>
    </source>
</evidence>
<organism evidence="2 3">
    <name type="scientific">Liparis tanakae</name>
    <name type="common">Tanaka's snailfish</name>
    <dbReference type="NCBI Taxonomy" id="230148"/>
    <lineage>
        <taxon>Eukaryota</taxon>
        <taxon>Metazoa</taxon>
        <taxon>Chordata</taxon>
        <taxon>Craniata</taxon>
        <taxon>Vertebrata</taxon>
        <taxon>Euteleostomi</taxon>
        <taxon>Actinopterygii</taxon>
        <taxon>Neopterygii</taxon>
        <taxon>Teleostei</taxon>
        <taxon>Neoteleostei</taxon>
        <taxon>Acanthomorphata</taxon>
        <taxon>Eupercaria</taxon>
        <taxon>Perciformes</taxon>
        <taxon>Cottioidei</taxon>
        <taxon>Cottales</taxon>
        <taxon>Liparidae</taxon>
        <taxon>Liparis</taxon>
    </lineage>
</organism>
<reference evidence="2 3" key="1">
    <citation type="submission" date="2019-03" db="EMBL/GenBank/DDBJ databases">
        <title>First draft genome of Liparis tanakae, snailfish: a comprehensive survey of snailfish specific genes.</title>
        <authorList>
            <person name="Kim W."/>
            <person name="Song I."/>
            <person name="Jeong J.-H."/>
            <person name="Kim D."/>
            <person name="Kim S."/>
            <person name="Ryu S."/>
            <person name="Song J.Y."/>
            <person name="Lee S.K."/>
        </authorList>
    </citation>
    <scope>NUCLEOTIDE SEQUENCE [LARGE SCALE GENOMIC DNA]</scope>
    <source>
        <tissue evidence="2">Muscle</tissue>
    </source>
</reference>
<evidence type="ECO:0000256" key="1">
    <source>
        <dbReference type="SAM" id="Phobius"/>
    </source>
</evidence>
<dbReference type="Proteomes" id="UP000314294">
    <property type="component" value="Unassembled WGS sequence"/>
</dbReference>
<dbReference type="AlphaFoldDB" id="A0A4Z2IHY0"/>
<name>A0A4Z2IHY0_9TELE</name>
<keyword evidence="1" id="KW-1133">Transmembrane helix</keyword>
<gene>
    <name evidence="2" type="ORF">EYF80_012409</name>
</gene>